<organism evidence="1 2">
    <name type="scientific">Ambrosiozyma monospora</name>
    <name type="common">Yeast</name>
    <name type="synonym">Endomycopsis monosporus</name>
    <dbReference type="NCBI Taxonomy" id="43982"/>
    <lineage>
        <taxon>Eukaryota</taxon>
        <taxon>Fungi</taxon>
        <taxon>Dikarya</taxon>
        <taxon>Ascomycota</taxon>
        <taxon>Saccharomycotina</taxon>
        <taxon>Pichiomycetes</taxon>
        <taxon>Pichiales</taxon>
        <taxon>Pichiaceae</taxon>
        <taxon>Ambrosiozyma</taxon>
    </lineage>
</organism>
<dbReference type="Proteomes" id="UP001165064">
    <property type="component" value="Unassembled WGS sequence"/>
</dbReference>
<sequence length="94" mass="9253">MKFSATLITILAATTLAAPISLESQINAANDLIPVAKAAAAGGGGARVSSSSSGSSGSSGSSFLGNAANTVGIFAGGTTIYNFFHDLFHKDSTN</sequence>
<keyword evidence="2" id="KW-1185">Reference proteome</keyword>
<evidence type="ECO:0000313" key="2">
    <source>
        <dbReference type="Proteomes" id="UP001165064"/>
    </source>
</evidence>
<evidence type="ECO:0000313" key="1">
    <source>
        <dbReference type="EMBL" id="GMF07455.1"/>
    </source>
</evidence>
<dbReference type="EMBL" id="BSXS01016224">
    <property type="protein sequence ID" value="GMF07455.1"/>
    <property type="molecule type" value="Genomic_DNA"/>
</dbReference>
<name>A0ACB5UBG5_AMBMO</name>
<comment type="caution">
    <text evidence="1">The sequence shown here is derived from an EMBL/GenBank/DDBJ whole genome shotgun (WGS) entry which is preliminary data.</text>
</comment>
<proteinExistence type="predicted"/>
<protein>
    <submittedName>
        <fullName evidence="1">Unnamed protein product</fullName>
    </submittedName>
</protein>
<gene>
    <name evidence="1" type="ORF">Amon02_001291000</name>
</gene>
<reference evidence="1" key="1">
    <citation type="submission" date="2023-04" db="EMBL/GenBank/DDBJ databases">
        <title>Ambrosiozyma monospora NBRC 10751.</title>
        <authorList>
            <person name="Ichikawa N."/>
            <person name="Sato H."/>
            <person name="Tonouchi N."/>
        </authorList>
    </citation>
    <scope>NUCLEOTIDE SEQUENCE</scope>
    <source>
        <strain evidence="1">NBRC 10751</strain>
    </source>
</reference>
<accession>A0ACB5UBG5</accession>